<dbReference type="RefSeq" id="WP_168153013.1">
    <property type="nucleotide sequence ID" value="NZ_JAAWVT010000009.1"/>
</dbReference>
<sequence>MSMQYIRQRYAVPAKRGARIRYTGMGENKVGSIVSAVRGAHLKVRFDDGTFGYFHPTWEIEYLDAAK</sequence>
<comment type="caution">
    <text evidence="1">The sequence shown here is derived from an EMBL/GenBank/DDBJ whole genome shotgun (WGS) entry which is preliminary data.</text>
</comment>
<reference evidence="1 2" key="1">
    <citation type="submission" date="2020-04" db="EMBL/GenBank/DDBJ databases">
        <title>Paeniglutamicibacter sp. ANT13_2, a novel actinomycete isolated from sediment in Antarctica.</title>
        <authorList>
            <person name="Sakdapetsiri C."/>
            <person name="Pinyakong O."/>
        </authorList>
    </citation>
    <scope>NUCLEOTIDE SEQUENCE [LARGE SCALE GENOMIC DNA]</scope>
    <source>
        <strain evidence="1 2">ANT13_2</strain>
    </source>
</reference>
<keyword evidence="2" id="KW-1185">Reference proteome</keyword>
<evidence type="ECO:0000313" key="2">
    <source>
        <dbReference type="Proteomes" id="UP000746595"/>
    </source>
</evidence>
<organism evidence="1 2">
    <name type="scientific">Paeniglutamicibacter terrestris</name>
    <dbReference type="NCBI Taxonomy" id="2723403"/>
    <lineage>
        <taxon>Bacteria</taxon>
        <taxon>Bacillati</taxon>
        <taxon>Actinomycetota</taxon>
        <taxon>Actinomycetes</taxon>
        <taxon>Micrococcales</taxon>
        <taxon>Micrococcaceae</taxon>
        <taxon>Paeniglutamicibacter</taxon>
    </lineage>
</organism>
<dbReference type="Proteomes" id="UP000746595">
    <property type="component" value="Unassembled WGS sequence"/>
</dbReference>
<name>A0ABX1G875_9MICC</name>
<proteinExistence type="predicted"/>
<dbReference type="EMBL" id="JAAWVT010000009">
    <property type="protein sequence ID" value="NKG22224.1"/>
    <property type="molecule type" value="Genomic_DNA"/>
</dbReference>
<protein>
    <recommendedName>
        <fullName evidence="3">DUF1918 domain-containing protein</fullName>
    </recommendedName>
</protein>
<evidence type="ECO:0000313" key="1">
    <source>
        <dbReference type="EMBL" id="NKG22224.1"/>
    </source>
</evidence>
<evidence type="ECO:0008006" key="3">
    <source>
        <dbReference type="Google" id="ProtNLM"/>
    </source>
</evidence>
<gene>
    <name evidence="1" type="ORF">HED64_16115</name>
</gene>
<accession>A0ABX1G875</accession>